<proteinExistence type="predicted"/>
<dbReference type="Proteomes" id="UP000186136">
    <property type="component" value="Unassembled WGS sequence"/>
</dbReference>
<organism evidence="1 2">
    <name type="scientific">Pichia membranifaciens</name>
    <dbReference type="NCBI Taxonomy" id="4926"/>
    <lineage>
        <taxon>Eukaryota</taxon>
        <taxon>Fungi</taxon>
        <taxon>Dikarya</taxon>
        <taxon>Ascomycota</taxon>
        <taxon>Saccharomycotina</taxon>
        <taxon>Pichiomycetes</taxon>
        <taxon>Pichiales</taxon>
        <taxon>Pichiaceae</taxon>
        <taxon>Pichia</taxon>
    </lineage>
</organism>
<evidence type="ECO:0000313" key="2">
    <source>
        <dbReference type="Proteomes" id="UP000186136"/>
    </source>
</evidence>
<reference evidence="1 2" key="1">
    <citation type="submission" date="2016-08" db="EMBL/GenBank/DDBJ databases">
        <title>Whole genome shotgun sequence of Pichia membranifaciens KS47-1.</title>
        <authorList>
            <person name="Konishi M."/>
            <person name="Ishida M."/>
            <person name="Arakawa T."/>
            <person name="Kato Y."/>
            <person name="Horiuchi J."/>
        </authorList>
    </citation>
    <scope>NUCLEOTIDE SEQUENCE [LARGE SCALE GENOMIC DNA]</scope>
    <source>
        <strain evidence="1 2">KS47-1</strain>
    </source>
</reference>
<evidence type="ECO:0000313" key="1">
    <source>
        <dbReference type="EMBL" id="GAV26674.1"/>
    </source>
</evidence>
<name>A0A1Q2YAV8_9ASCO</name>
<dbReference type="EMBL" id="BDGI01000001">
    <property type="protein sequence ID" value="GAV26674.1"/>
    <property type="molecule type" value="Genomic_DNA"/>
</dbReference>
<protein>
    <submittedName>
        <fullName evidence="1">Uncharacterized protein</fullName>
    </submittedName>
</protein>
<dbReference type="AlphaFoldDB" id="A0A1Q2YAV8"/>
<accession>A0A1Q2YAV8</accession>
<comment type="caution">
    <text evidence="1">The sequence shown here is derived from an EMBL/GenBank/DDBJ whole genome shotgun (WGS) entry which is preliminary data.</text>
</comment>
<dbReference type="OrthoDB" id="10365332at2759"/>
<sequence length="389" mass="44397">MSSERDPAVYYNYNYNYSINNGQGYPQDDGYYLSSIPKTITVLNNNVLNDYNSDPLSNQDYFDMSFDDHVEYDYIDTANAATNPHCNDCLHYSYNKNNSLINNTAFIQSFSSLNSSLDAGSSPPISRSNSPVKNLGLNYNYSRIDSILSDASLQSQTQINKLKKRKIELSPDPFSTPFSFNSSMNLLGLAKDGSLSHYNFQLSPFSEDRLKLIKNLTLKEYMDNISVDSILSLFTCQNLKIKIDILKKTISLTDDSILINHSNLEKSWSLQMKLSDINSILDPNNGDTNCFQLYKCLMVDFIIMLSLIDSTVAYIVHNYHTSFAPLLYPQSEDEILTKFYSSMDANTINEIRTHCPLNSFDSDLLDRLAYLLWKTEDPSVCNQFRQLFE</sequence>
<gene>
    <name evidence="1" type="ORF">PMKS-000129</name>
</gene>
<keyword evidence="2" id="KW-1185">Reference proteome</keyword>